<dbReference type="EMBL" id="JARKHS020003979">
    <property type="protein sequence ID" value="KAK8785066.1"/>
    <property type="molecule type" value="Genomic_DNA"/>
</dbReference>
<organism evidence="1 2">
    <name type="scientific">Amblyomma americanum</name>
    <name type="common">Lone star tick</name>
    <dbReference type="NCBI Taxonomy" id="6943"/>
    <lineage>
        <taxon>Eukaryota</taxon>
        <taxon>Metazoa</taxon>
        <taxon>Ecdysozoa</taxon>
        <taxon>Arthropoda</taxon>
        <taxon>Chelicerata</taxon>
        <taxon>Arachnida</taxon>
        <taxon>Acari</taxon>
        <taxon>Parasitiformes</taxon>
        <taxon>Ixodida</taxon>
        <taxon>Ixodoidea</taxon>
        <taxon>Ixodidae</taxon>
        <taxon>Amblyomminae</taxon>
        <taxon>Amblyomma</taxon>
    </lineage>
</organism>
<evidence type="ECO:0000313" key="2">
    <source>
        <dbReference type="Proteomes" id="UP001321473"/>
    </source>
</evidence>
<evidence type="ECO:0000313" key="1">
    <source>
        <dbReference type="EMBL" id="KAK8785066.1"/>
    </source>
</evidence>
<keyword evidence="2" id="KW-1185">Reference proteome</keyword>
<accession>A0AAQ4FDM8</accession>
<feature type="non-terminal residue" evidence="1">
    <location>
        <position position="84"/>
    </location>
</feature>
<dbReference type="AlphaFoldDB" id="A0AAQ4FDM8"/>
<sequence length="84" mass="9494">MGSVEAAFNETIESRDKNTTKAKVMKAFGKDQMQFNFPPNVKLHGESSKLLFWTDLTRGENIPIEKSTALDSNGTYGYFLTRDK</sequence>
<reference evidence="1 2" key="1">
    <citation type="journal article" date="2023" name="Arcadia Sci">
        <title>De novo assembly of a long-read Amblyomma americanum tick genome.</title>
        <authorList>
            <person name="Chou S."/>
            <person name="Poskanzer K.E."/>
            <person name="Rollins M."/>
            <person name="Thuy-Boun P.S."/>
        </authorList>
    </citation>
    <scope>NUCLEOTIDE SEQUENCE [LARGE SCALE GENOMIC DNA]</scope>
    <source>
        <strain evidence="1">F_SG_1</strain>
        <tissue evidence="1">Salivary glands</tissue>
    </source>
</reference>
<name>A0AAQ4FDM8_AMBAM</name>
<protein>
    <submittedName>
        <fullName evidence="1">Uncharacterized protein</fullName>
    </submittedName>
</protein>
<gene>
    <name evidence="1" type="ORF">V5799_008562</name>
</gene>
<dbReference type="Proteomes" id="UP001321473">
    <property type="component" value="Unassembled WGS sequence"/>
</dbReference>
<proteinExistence type="predicted"/>
<comment type="caution">
    <text evidence="1">The sequence shown here is derived from an EMBL/GenBank/DDBJ whole genome shotgun (WGS) entry which is preliminary data.</text>
</comment>